<dbReference type="Pfam" id="PF11716">
    <property type="entry name" value="MDMPI_N"/>
    <property type="match status" value="1"/>
</dbReference>
<dbReference type="GO" id="GO:0046872">
    <property type="term" value="F:metal ion binding"/>
    <property type="evidence" value="ECO:0007669"/>
    <property type="project" value="InterPro"/>
</dbReference>
<dbReference type="SUPFAM" id="SSF109854">
    <property type="entry name" value="DinB/YfiT-like putative metalloenzymes"/>
    <property type="match status" value="1"/>
</dbReference>
<proteinExistence type="predicted"/>
<dbReference type="NCBIfam" id="TIGR03086">
    <property type="entry name" value="TIGR03086 family metal-binding protein"/>
    <property type="match status" value="1"/>
</dbReference>
<dbReference type="InterPro" id="IPR034660">
    <property type="entry name" value="DinB/YfiT-like"/>
</dbReference>
<dbReference type="Proteomes" id="UP000639606">
    <property type="component" value="Unassembled WGS sequence"/>
</dbReference>
<reference evidence="2" key="2">
    <citation type="submission" date="2020-09" db="EMBL/GenBank/DDBJ databases">
        <authorList>
            <person name="Sun Q."/>
            <person name="Ohkuma M."/>
        </authorList>
    </citation>
    <scope>NUCLEOTIDE SEQUENCE</scope>
    <source>
        <strain evidence="2">JCM 3313</strain>
    </source>
</reference>
<dbReference type="EMBL" id="BMRG01000009">
    <property type="protein sequence ID" value="GGP67169.1"/>
    <property type="molecule type" value="Genomic_DNA"/>
</dbReference>
<reference evidence="2" key="1">
    <citation type="journal article" date="2014" name="Int. J. Syst. Evol. Microbiol.">
        <title>Complete genome sequence of Corynebacterium casei LMG S-19264T (=DSM 44701T), isolated from a smear-ripened cheese.</title>
        <authorList>
            <consortium name="US DOE Joint Genome Institute (JGI-PGF)"/>
            <person name="Walter F."/>
            <person name="Albersmeier A."/>
            <person name="Kalinowski J."/>
            <person name="Ruckert C."/>
        </authorList>
    </citation>
    <scope>NUCLEOTIDE SEQUENCE</scope>
    <source>
        <strain evidence="2">JCM 3313</strain>
    </source>
</reference>
<comment type="caution">
    <text evidence="2">The sequence shown here is derived from an EMBL/GenBank/DDBJ whole genome shotgun (WGS) entry which is preliminary data.</text>
</comment>
<dbReference type="Gene3D" id="1.20.120.450">
    <property type="entry name" value="dinb family like domain"/>
    <property type="match status" value="1"/>
</dbReference>
<organism evidence="2 3">
    <name type="scientific">Saccharothrix coeruleofusca</name>
    <dbReference type="NCBI Taxonomy" id="33919"/>
    <lineage>
        <taxon>Bacteria</taxon>
        <taxon>Bacillati</taxon>
        <taxon>Actinomycetota</taxon>
        <taxon>Actinomycetes</taxon>
        <taxon>Pseudonocardiales</taxon>
        <taxon>Pseudonocardiaceae</taxon>
        <taxon>Saccharothrix</taxon>
    </lineage>
</organism>
<keyword evidence="3" id="KW-1185">Reference proteome</keyword>
<protein>
    <submittedName>
        <fullName evidence="2">TIGR03086 family protein</fullName>
    </submittedName>
</protein>
<accession>A0A918ARR2</accession>
<dbReference type="AlphaFoldDB" id="A0A918ARR2"/>
<dbReference type="InterPro" id="IPR017517">
    <property type="entry name" value="Maleyloyr_isom"/>
</dbReference>
<gene>
    <name evidence="2" type="ORF">GCM10010185_45040</name>
</gene>
<evidence type="ECO:0000313" key="2">
    <source>
        <dbReference type="EMBL" id="GGP67169.1"/>
    </source>
</evidence>
<sequence length="177" mass="19473">MNEFDTRVRQVRADQWELATPCKEWSVRDLVNHLVQEQLWAPELLAGCTVEQVGDRFEGDQLGEDPLHAWVLAAAAAREAWIAPKALQRQVHLSSGRTAAPEYGWQMTLDLAVHAWDLAKAIGVGAGVDPDLAEELLERMGPEVQRWQGSGLFEPPVPVPADADPTAKLVALLGRTP</sequence>
<dbReference type="InterPro" id="IPR017520">
    <property type="entry name" value="CHP03086"/>
</dbReference>
<feature type="domain" description="Mycothiol-dependent maleylpyruvate isomerase metal-binding" evidence="1">
    <location>
        <begin position="2"/>
        <end position="119"/>
    </location>
</feature>
<name>A0A918ARR2_9PSEU</name>
<evidence type="ECO:0000313" key="3">
    <source>
        <dbReference type="Proteomes" id="UP000639606"/>
    </source>
</evidence>
<dbReference type="NCBIfam" id="TIGR03083">
    <property type="entry name" value="maleylpyruvate isomerase family mycothiol-dependent enzyme"/>
    <property type="match status" value="1"/>
</dbReference>
<evidence type="ECO:0000259" key="1">
    <source>
        <dbReference type="Pfam" id="PF11716"/>
    </source>
</evidence>
<dbReference type="InterPro" id="IPR024344">
    <property type="entry name" value="MDMPI_metal-binding"/>
</dbReference>